<evidence type="ECO:0000313" key="2">
    <source>
        <dbReference type="EMBL" id="EPB67264.1"/>
    </source>
</evidence>
<reference evidence="2 3" key="1">
    <citation type="submission" date="2013-05" db="EMBL/GenBank/DDBJ databases">
        <title>Draft genome of the parasitic nematode Anyclostoma ceylanicum.</title>
        <authorList>
            <person name="Mitreva M."/>
        </authorList>
    </citation>
    <scope>NUCLEOTIDE SEQUENCE [LARGE SCALE GENOMIC DNA]</scope>
</reference>
<proteinExistence type="predicted"/>
<evidence type="ECO:0000313" key="3">
    <source>
        <dbReference type="Proteomes" id="UP000054495"/>
    </source>
</evidence>
<accession>A0A0D6L731</accession>
<gene>
    <name evidence="2" type="ORF">ANCCEY_13646</name>
</gene>
<organism evidence="2 3">
    <name type="scientific">Ancylostoma ceylanicum</name>
    <dbReference type="NCBI Taxonomy" id="53326"/>
    <lineage>
        <taxon>Eukaryota</taxon>
        <taxon>Metazoa</taxon>
        <taxon>Ecdysozoa</taxon>
        <taxon>Nematoda</taxon>
        <taxon>Chromadorea</taxon>
        <taxon>Rhabditida</taxon>
        <taxon>Rhabditina</taxon>
        <taxon>Rhabditomorpha</taxon>
        <taxon>Strongyloidea</taxon>
        <taxon>Ancylostomatidae</taxon>
        <taxon>Ancylostomatinae</taxon>
        <taxon>Ancylostoma</taxon>
    </lineage>
</organism>
<dbReference type="EMBL" id="KE125734">
    <property type="protein sequence ID" value="EPB67264.1"/>
    <property type="molecule type" value="Genomic_DNA"/>
</dbReference>
<sequence>MERIESKQVLVETQPEPSKPTCVDSSSQTEEGLQMATDDNRKDCGVMPNGLTPIWEDVTNGNADRMDDVAKEAAKRVLLVDLSAEVEDPSLTESFKSHVVARVRSDPLYCSTPACMNNTNLPMGSFARHLHDAFFMYGAALRRADTAQPNGRQNANVMTRAMEGSFEDIDEAVHKRSHIYMGNKRREATTCEACVWIHRD</sequence>
<dbReference type="InterPro" id="IPR028082">
    <property type="entry name" value="Peripla_BP_I"/>
</dbReference>
<dbReference type="AlphaFoldDB" id="A0A0D6L731"/>
<keyword evidence="3" id="KW-1185">Reference proteome</keyword>
<dbReference type="Proteomes" id="UP000054495">
    <property type="component" value="Unassembled WGS sequence"/>
</dbReference>
<dbReference type="SUPFAM" id="SSF53822">
    <property type="entry name" value="Periplasmic binding protein-like I"/>
    <property type="match status" value="1"/>
</dbReference>
<feature type="region of interest" description="Disordered" evidence="1">
    <location>
        <begin position="1"/>
        <end position="34"/>
    </location>
</feature>
<evidence type="ECO:0000256" key="1">
    <source>
        <dbReference type="SAM" id="MobiDB-lite"/>
    </source>
</evidence>
<name>A0A0D6L731_9BILA</name>
<protein>
    <submittedName>
        <fullName evidence="2">Uncharacterized protein</fullName>
    </submittedName>
</protein>